<evidence type="ECO:0000256" key="6">
    <source>
        <dbReference type="ARBA" id="ARBA00023136"/>
    </source>
</evidence>
<name>A0A1X7A613_9RHOB</name>
<dbReference type="OrthoDB" id="9807187at2"/>
<evidence type="ECO:0000313" key="8">
    <source>
        <dbReference type="EMBL" id="SLN71544.1"/>
    </source>
</evidence>
<keyword evidence="5 7" id="KW-1133">Transmembrane helix</keyword>
<keyword evidence="9" id="KW-1185">Reference proteome</keyword>
<dbReference type="PANTHER" id="PTHR34584">
    <property type="entry name" value="NA(+)/H(+) ANTIPORTER SUBUNIT E1"/>
    <property type="match status" value="1"/>
</dbReference>
<keyword evidence="4 7" id="KW-0812">Transmembrane</keyword>
<feature type="transmembrane region" description="Helical" evidence="7">
    <location>
        <begin position="6"/>
        <end position="23"/>
    </location>
</feature>
<dbReference type="Proteomes" id="UP000194012">
    <property type="component" value="Unassembled WGS sequence"/>
</dbReference>
<dbReference type="EMBL" id="FWFJ01000048">
    <property type="protein sequence ID" value="SLN71544.1"/>
    <property type="molecule type" value="Genomic_DNA"/>
</dbReference>
<evidence type="ECO:0000256" key="5">
    <source>
        <dbReference type="ARBA" id="ARBA00022989"/>
    </source>
</evidence>
<feature type="transmembrane region" description="Helical" evidence="7">
    <location>
        <begin position="61"/>
        <end position="84"/>
    </location>
</feature>
<keyword evidence="6 7" id="KW-0472">Membrane</keyword>
<comment type="similarity">
    <text evidence="2">Belongs to the CPA3 antiporters (TC 2.A.63) subunit E family.</text>
</comment>
<evidence type="ECO:0000256" key="1">
    <source>
        <dbReference type="ARBA" id="ARBA00004651"/>
    </source>
</evidence>
<dbReference type="GO" id="GO:0008324">
    <property type="term" value="F:monoatomic cation transmembrane transporter activity"/>
    <property type="evidence" value="ECO:0007669"/>
    <property type="project" value="InterPro"/>
</dbReference>
<proteinExistence type="inferred from homology"/>
<dbReference type="AlphaFoldDB" id="A0A1X7A613"/>
<keyword evidence="3" id="KW-1003">Cell membrane</keyword>
<organism evidence="8 9">
    <name type="scientific">Roseovarius gaetbuli</name>
    <dbReference type="NCBI Taxonomy" id="1356575"/>
    <lineage>
        <taxon>Bacteria</taxon>
        <taxon>Pseudomonadati</taxon>
        <taxon>Pseudomonadota</taxon>
        <taxon>Alphaproteobacteria</taxon>
        <taxon>Rhodobacterales</taxon>
        <taxon>Roseobacteraceae</taxon>
        <taxon>Roseovarius</taxon>
    </lineage>
</organism>
<dbReference type="RefSeq" id="WP_085828374.1">
    <property type="nucleotide sequence ID" value="NZ_FWFJ01000048.1"/>
</dbReference>
<dbReference type="GO" id="GO:0005886">
    <property type="term" value="C:plasma membrane"/>
    <property type="evidence" value="ECO:0007669"/>
    <property type="project" value="UniProtKB-SubCell"/>
</dbReference>
<evidence type="ECO:0000256" key="2">
    <source>
        <dbReference type="ARBA" id="ARBA00006228"/>
    </source>
</evidence>
<evidence type="ECO:0000256" key="3">
    <source>
        <dbReference type="ARBA" id="ARBA00022475"/>
    </source>
</evidence>
<protein>
    <submittedName>
        <fullName evidence="8">Na(+)/H(+) antiporter subunit E</fullName>
    </submittedName>
</protein>
<dbReference type="Pfam" id="PF01899">
    <property type="entry name" value="MNHE"/>
    <property type="match status" value="1"/>
</dbReference>
<gene>
    <name evidence="8" type="primary">mrpE</name>
    <name evidence="8" type="ORF">ROG8370_03444</name>
</gene>
<evidence type="ECO:0000256" key="7">
    <source>
        <dbReference type="SAM" id="Phobius"/>
    </source>
</evidence>
<dbReference type="NCBIfam" id="NF006518">
    <property type="entry name" value="PRK08965.1-2"/>
    <property type="match status" value="1"/>
</dbReference>
<comment type="subcellular location">
    <subcellularLocation>
        <location evidence="1">Cell membrane</location>
        <topology evidence="1">Multi-pass membrane protein</topology>
    </subcellularLocation>
</comment>
<dbReference type="InterPro" id="IPR002758">
    <property type="entry name" value="Cation_antiport_E"/>
</dbReference>
<feature type="transmembrane region" description="Helical" evidence="7">
    <location>
        <begin position="30"/>
        <end position="49"/>
    </location>
</feature>
<dbReference type="PIRSF" id="PIRSF019239">
    <property type="entry name" value="MrpE"/>
    <property type="match status" value="1"/>
</dbReference>
<reference evidence="9" key="1">
    <citation type="submission" date="2017-03" db="EMBL/GenBank/DDBJ databases">
        <authorList>
            <person name="Rodrigo-Torres L."/>
            <person name="Arahal R.D."/>
            <person name="Lucena T."/>
        </authorList>
    </citation>
    <scope>NUCLEOTIDE SEQUENCE [LARGE SCALE GENOMIC DNA]</scope>
    <source>
        <strain evidence="9">CECT 8370</strain>
    </source>
</reference>
<accession>A0A1X7A613</accession>
<dbReference type="PANTHER" id="PTHR34584:SF1">
    <property type="entry name" value="NA(+)_H(+) ANTIPORTER SUBUNIT E1"/>
    <property type="match status" value="1"/>
</dbReference>
<evidence type="ECO:0000313" key="9">
    <source>
        <dbReference type="Proteomes" id="UP000194012"/>
    </source>
</evidence>
<sequence length="163" mass="18295">MLRKILPHPLLTLTLIVVWQMLVNKLTLGNLLLGAILGLIIPVITSPYWPNRPRLRSVPRIISYVLLVIWDIIVANFQVAYIVLFKANANIKPAWISIPLDLRTPEAITVLAGTITLTPGTVSSDLSADGRSLLVHCLDAPDPDSVRDDIKNRYERRLKEIFE</sequence>
<evidence type="ECO:0000256" key="4">
    <source>
        <dbReference type="ARBA" id="ARBA00022692"/>
    </source>
</evidence>